<keyword evidence="2" id="KW-1185">Reference proteome</keyword>
<reference evidence="1 2" key="1">
    <citation type="submission" date="2020-06" db="EMBL/GenBank/DDBJ databases">
        <title>Transcriptomic and genomic resources for Thalictrum thalictroides and T. hernandezii: Facilitating candidate gene discovery in an emerging model plant lineage.</title>
        <authorList>
            <person name="Arias T."/>
            <person name="Riano-Pachon D.M."/>
            <person name="Di Stilio V.S."/>
        </authorList>
    </citation>
    <scope>NUCLEOTIDE SEQUENCE [LARGE SCALE GENOMIC DNA]</scope>
    <source>
        <strain evidence="2">cv. WT478/WT964</strain>
        <tissue evidence="1">Leaves</tissue>
    </source>
</reference>
<evidence type="ECO:0000313" key="2">
    <source>
        <dbReference type="Proteomes" id="UP000554482"/>
    </source>
</evidence>
<proteinExistence type="predicted"/>
<dbReference type="AlphaFoldDB" id="A0A7J6W7A1"/>
<organism evidence="1 2">
    <name type="scientific">Thalictrum thalictroides</name>
    <name type="common">Rue-anemone</name>
    <name type="synonym">Anemone thalictroides</name>
    <dbReference type="NCBI Taxonomy" id="46969"/>
    <lineage>
        <taxon>Eukaryota</taxon>
        <taxon>Viridiplantae</taxon>
        <taxon>Streptophyta</taxon>
        <taxon>Embryophyta</taxon>
        <taxon>Tracheophyta</taxon>
        <taxon>Spermatophyta</taxon>
        <taxon>Magnoliopsida</taxon>
        <taxon>Ranunculales</taxon>
        <taxon>Ranunculaceae</taxon>
        <taxon>Thalictroideae</taxon>
        <taxon>Thalictrum</taxon>
    </lineage>
</organism>
<accession>A0A7J6W7A1</accession>
<name>A0A7J6W7A1_THATH</name>
<gene>
    <name evidence="1" type="ORF">FRX31_017104</name>
</gene>
<sequence>MIEGFFEWFHYRHKTTVRSSTTFGPGMYFYSRSIDQPRIPQAQQPWPASNTVAPSSNSNFSRFTVTLRTICIGNNFFYFKLANKHPCTGTLELVDELL</sequence>
<comment type="caution">
    <text evidence="1">The sequence shown here is derived from an EMBL/GenBank/DDBJ whole genome shotgun (WGS) entry which is preliminary data.</text>
</comment>
<feature type="non-terminal residue" evidence="1">
    <location>
        <position position="98"/>
    </location>
</feature>
<dbReference type="EMBL" id="JABWDY010020230">
    <property type="protein sequence ID" value="KAF5193309.1"/>
    <property type="molecule type" value="Genomic_DNA"/>
</dbReference>
<protein>
    <submittedName>
        <fullName evidence="1">Uncharacterized protein</fullName>
    </submittedName>
</protein>
<dbReference type="Proteomes" id="UP000554482">
    <property type="component" value="Unassembled WGS sequence"/>
</dbReference>
<evidence type="ECO:0000313" key="1">
    <source>
        <dbReference type="EMBL" id="KAF5193309.1"/>
    </source>
</evidence>